<name>N1VZ92_9LEPT</name>
<dbReference type="SUPFAM" id="SSF51735">
    <property type="entry name" value="NAD(P)-binding Rossmann-fold domains"/>
    <property type="match status" value="1"/>
</dbReference>
<keyword evidence="3" id="KW-1185">Reference proteome</keyword>
<dbReference type="STRING" id="1257025.LEP1GSC203_0677"/>
<evidence type="ECO:0000313" key="3">
    <source>
        <dbReference type="Proteomes" id="UP000012371"/>
    </source>
</evidence>
<dbReference type="EMBL" id="AOGW02000011">
    <property type="protein sequence ID" value="EMY60741.1"/>
    <property type="molecule type" value="Genomic_DNA"/>
</dbReference>
<dbReference type="Proteomes" id="UP000012371">
    <property type="component" value="Unassembled WGS sequence"/>
</dbReference>
<organism evidence="2 3">
    <name type="scientific">Leptospira terpstrae serovar Hualin str. LT 11-33 = ATCC 700639</name>
    <dbReference type="NCBI Taxonomy" id="1257025"/>
    <lineage>
        <taxon>Bacteria</taxon>
        <taxon>Pseudomonadati</taxon>
        <taxon>Spirochaetota</taxon>
        <taxon>Spirochaetia</taxon>
        <taxon>Leptospirales</taxon>
        <taxon>Leptospiraceae</taxon>
        <taxon>Leptospira</taxon>
    </lineage>
</organism>
<feature type="domain" description="CoA-binding" evidence="1">
    <location>
        <begin position="53"/>
        <end position="148"/>
    </location>
</feature>
<dbReference type="PANTHER" id="PTHR33303:SF2">
    <property type="entry name" value="COA-BINDING DOMAIN-CONTAINING PROTEIN"/>
    <property type="match status" value="1"/>
</dbReference>
<comment type="caution">
    <text evidence="2">The sequence shown here is derived from an EMBL/GenBank/DDBJ whole genome shotgun (WGS) entry which is preliminary data.</text>
</comment>
<reference evidence="2" key="1">
    <citation type="submission" date="2013-03" db="EMBL/GenBank/DDBJ databases">
        <authorList>
            <person name="Harkins D.M."/>
            <person name="Durkin A.S."/>
            <person name="Brinkac L.M."/>
            <person name="Haft D.H."/>
            <person name="Selengut J.D."/>
            <person name="Sanka R."/>
            <person name="DePew J."/>
            <person name="Purushe J."/>
            <person name="Hartskeerl R.A."/>
            <person name="Ahmed A."/>
            <person name="van der Linden H."/>
            <person name="Goris M.G.A."/>
            <person name="Vinetz J.M."/>
            <person name="Sutton G.G."/>
            <person name="Nierman W.C."/>
            <person name="Fouts D.E."/>
        </authorList>
    </citation>
    <scope>NUCLEOTIDE SEQUENCE [LARGE SCALE GENOMIC DNA]</scope>
    <source>
        <strain evidence="2">LT 11-33</strain>
    </source>
</reference>
<proteinExistence type="predicted"/>
<dbReference type="Gene3D" id="3.40.50.720">
    <property type="entry name" value="NAD(P)-binding Rossmann-like Domain"/>
    <property type="match status" value="1"/>
</dbReference>
<dbReference type="SMART" id="SM00881">
    <property type="entry name" value="CoA_binding"/>
    <property type="match status" value="1"/>
</dbReference>
<dbReference type="RefSeq" id="WP_002974598.1">
    <property type="nucleotide sequence ID" value="NZ_AOGW02000011.1"/>
</dbReference>
<dbReference type="PANTHER" id="PTHR33303">
    <property type="entry name" value="CYTOPLASMIC PROTEIN-RELATED"/>
    <property type="match status" value="1"/>
</dbReference>
<gene>
    <name evidence="2" type="ORF">LEP1GSC203_0677</name>
</gene>
<dbReference type="Pfam" id="PF13380">
    <property type="entry name" value="CoA_binding_2"/>
    <property type="match status" value="1"/>
</dbReference>
<dbReference type="AlphaFoldDB" id="N1VZ92"/>
<sequence>MFEPPPVSLLKFAIQLTIQRLTSAEPFHFSTCNFLFIFYTLLMNVADTEIKSLLETYQKITVYGLSNDPSKPSHYVPVYIRDKGWEVVGTYPKEHSVGGFTIYPSLKDVPKEDRKFIDVFRSSDKIPEVIDEILTLGGTEVIWLQLGISHPEAEKKAEEAGIRVVSNRCLIIEHRNYF</sequence>
<accession>N1VZ92</accession>
<evidence type="ECO:0000259" key="1">
    <source>
        <dbReference type="SMART" id="SM00881"/>
    </source>
</evidence>
<dbReference type="InterPro" id="IPR003781">
    <property type="entry name" value="CoA-bd"/>
</dbReference>
<dbReference type="InterPro" id="IPR036291">
    <property type="entry name" value="NAD(P)-bd_dom_sf"/>
</dbReference>
<protein>
    <submittedName>
        <fullName evidence="2">CoA-binding domain protein</fullName>
    </submittedName>
</protein>
<evidence type="ECO:0000313" key="2">
    <source>
        <dbReference type="EMBL" id="EMY60741.1"/>
    </source>
</evidence>